<feature type="coiled-coil region" evidence="1">
    <location>
        <begin position="41"/>
        <end position="68"/>
    </location>
</feature>
<proteinExistence type="predicted"/>
<evidence type="ECO:0000313" key="2">
    <source>
        <dbReference type="EMBL" id="KRX12232.1"/>
    </source>
</evidence>
<reference evidence="2 3" key="1">
    <citation type="submission" date="2015-01" db="EMBL/GenBank/DDBJ databases">
        <title>Evolution of Trichinella species and genotypes.</title>
        <authorList>
            <person name="Korhonen P.K."/>
            <person name="Edoardo P."/>
            <person name="Giuseppe L.R."/>
            <person name="Gasser R.B."/>
        </authorList>
    </citation>
    <scope>NUCLEOTIDE SEQUENCE [LARGE SCALE GENOMIC DNA]</scope>
    <source>
        <strain evidence="2">ISS37</strain>
    </source>
</reference>
<evidence type="ECO:0000256" key="1">
    <source>
        <dbReference type="SAM" id="Coils"/>
    </source>
</evidence>
<comment type="caution">
    <text evidence="2">The sequence shown here is derived from an EMBL/GenBank/DDBJ whole genome shotgun (WGS) entry which is preliminary data.</text>
</comment>
<dbReference type="EMBL" id="JYDL01000606">
    <property type="protein sequence ID" value="KRX12232.1"/>
    <property type="molecule type" value="Genomic_DNA"/>
</dbReference>
<name>A0A0V0RDB4_9BILA</name>
<gene>
    <name evidence="2" type="ORF">T07_5925</name>
</gene>
<organism evidence="2 3">
    <name type="scientific">Trichinella nelsoni</name>
    <dbReference type="NCBI Taxonomy" id="6336"/>
    <lineage>
        <taxon>Eukaryota</taxon>
        <taxon>Metazoa</taxon>
        <taxon>Ecdysozoa</taxon>
        <taxon>Nematoda</taxon>
        <taxon>Enoplea</taxon>
        <taxon>Dorylaimia</taxon>
        <taxon>Trichinellida</taxon>
        <taxon>Trichinellidae</taxon>
        <taxon>Trichinella</taxon>
    </lineage>
</organism>
<evidence type="ECO:0000313" key="3">
    <source>
        <dbReference type="Proteomes" id="UP000054630"/>
    </source>
</evidence>
<dbReference type="Proteomes" id="UP000054630">
    <property type="component" value="Unassembled WGS sequence"/>
</dbReference>
<dbReference type="STRING" id="6336.A0A0V0RDB4"/>
<keyword evidence="3" id="KW-1185">Reference proteome</keyword>
<protein>
    <submittedName>
        <fullName evidence="2">Uncharacterized protein</fullName>
    </submittedName>
</protein>
<sequence length="73" mass="8826">LRKALKEFSKQSQLFQSKKSSSEYEPQNVSNTKTEKLRLLILEKEKRHEILSKKFETLEKETETLRRQLFEIQ</sequence>
<feature type="non-terminal residue" evidence="2">
    <location>
        <position position="73"/>
    </location>
</feature>
<keyword evidence="1" id="KW-0175">Coiled coil</keyword>
<dbReference type="AlphaFoldDB" id="A0A0V0RDB4"/>
<feature type="non-terminal residue" evidence="2">
    <location>
        <position position="1"/>
    </location>
</feature>
<accession>A0A0V0RDB4</accession>